<dbReference type="Proteomes" id="UP001203852">
    <property type="component" value="Unassembled WGS sequence"/>
</dbReference>
<evidence type="ECO:0000313" key="2">
    <source>
        <dbReference type="Proteomes" id="UP001203852"/>
    </source>
</evidence>
<comment type="caution">
    <text evidence="1">The sequence shown here is derived from an EMBL/GenBank/DDBJ whole genome shotgun (WGS) entry which is preliminary data.</text>
</comment>
<dbReference type="AlphaFoldDB" id="A0AAN6ICU1"/>
<evidence type="ECO:0000313" key="1">
    <source>
        <dbReference type="EMBL" id="KAI1612743.1"/>
    </source>
</evidence>
<gene>
    <name evidence="1" type="ORF">EDD36DRAFT_496003</name>
</gene>
<reference evidence="1" key="1">
    <citation type="journal article" date="2022" name="bioRxiv">
        <title>Deciphering the potential niche of two novel black yeast fungi from a biological soil crust based on their genomes, phenotypes, and melanin regulation.</title>
        <authorList>
            <consortium name="DOE Joint Genome Institute"/>
            <person name="Carr E.C."/>
            <person name="Barton Q."/>
            <person name="Grambo S."/>
            <person name="Sullivan M."/>
            <person name="Renfro C.M."/>
            <person name="Kuo A."/>
            <person name="Pangilinan J."/>
            <person name="Lipzen A."/>
            <person name="Keymanesh K."/>
            <person name="Savage E."/>
            <person name="Barry K."/>
            <person name="Grigoriev I.V."/>
            <person name="Riekhof W.R."/>
            <person name="Harris S.S."/>
        </authorList>
    </citation>
    <scope>NUCLEOTIDE SEQUENCE</scope>
    <source>
        <strain evidence="1">JF 03-4F</strain>
    </source>
</reference>
<keyword evidence="2" id="KW-1185">Reference proteome</keyword>
<protein>
    <submittedName>
        <fullName evidence="1">Uncharacterized protein</fullName>
    </submittedName>
</protein>
<accession>A0AAN6ICU1</accession>
<organism evidence="1 2">
    <name type="scientific">Exophiala viscosa</name>
    <dbReference type="NCBI Taxonomy" id="2486360"/>
    <lineage>
        <taxon>Eukaryota</taxon>
        <taxon>Fungi</taxon>
        <taxon>Dikarya</taxon>
        <taxon>Ascomycota</taxon>
        <taxon>Pezizomycotina</taxon>
        <taxon>Eurotiomycetes</taxon>
        <taxon>Chaetothyriomycetidae</taxon>
        <taxon>Chaetothyriales</taxon>
        <taxon>Herpotrichiellaceae</taxon>
        <taxon>Exophiala</taxon>
    </lineage>
</organism>
<name>A0AAN6ICU1_9EURO</name>
<dbReference type="EMBL" id="MU404354">
    <property type="protein sequence ID" value="KAI1612743.1"/>
    <property type="molecule type" value="Genomic_DNA"/>
</dbReference>
<proteinExistence type="predicted"/>
<sequence length="230" mass="26107">MASQATGPGVLYVNSKITCSKLSPEIFTEWYEDVHIPDIFETSGIKSAYRYYTTSSNPEAVERPYLALYPLRDVSFLQTAEFKSIPVHSDLVPTESKCIFDLADFDTRYYTNIAKHESRTEKGPISFIVSHQFDLPSGSGLSGDQDVLGWYLKKYESNASRVRLYKLYFGRQNRLSQEEKMLSEPPQYLALHEFDSEKELSTFLESANSGSDVAAAFKLLKAFGNTEHNF</sequence>